<evidence type="ECO:0000313" key="5">
    <source>
        <dbReference type="Proteomes" id="UP000011116"/>
    </source>
</evidence>
<name>A0A8I6WDH5_HORVV</name>
<dbReference type="GeneID" id="123418979"/>
<dbReference type="KEGG" id="hvg:123418980"/>
<dbReference type="RefSeq" id="XP_044963039.1">
    <property type="nucleotide sequence ID" value="XM_045107104.1"/>
</dbReference>
<dbReference type="InterPro" id="IPR001229">
    <property type="entry name" value="Jacalin-like_lectin_dom"/>
</dbReference>
<accession>A0A8I6WDH5</accession>
<dbReference type="RefSeq" id="XP_044963038.1">
    <property type="nucleotide sequence ID" value="XM_045107103.1"/>
</dbReference>
<dbReference type="EnsemblPlants" id="HORVU.MOREX.r3.UnG0769210.1">
    <property type="protein sequence ID" value="HORVU.MOREX.r3.UnG0769210.1"/>
    <property type="gene ID" value="HORVU.MOREX.r3.UnG0769210"/>
</dbReference>
<proteinExistence type="predicted"/>
<evidence type="ECO:0000259" key="2">
    <source>
        <dbReference type="PROSITE" id="PS51752"/>
    </source>
</evidence>
<dbReference type="KEGG" id="hvg:123418979"/>
<keyword evidence="1" id="KW-0430">Lectin</keyword>
<dbReference type="EnsemblPlants" id="HORVU.MOREX.r3.UnG0769180.1">
    <property type="protein sequence ID" value="HORVU.MOREX.r3.UnG0769180.1"/>
    <property type="gene ID" value="HORVU.MOREX.r3.UnG0769180"/>
</dbReference>
<dbReference type="GeneID" id="123418981"/>
<reference evidence="3" key="2">
    <citation type="submission" date="2020-10" db="EMBL/GenBank/DDBJ databases">
        <authorList>
            <person name="Scholz U."/>
            <person name="Mascher M."/>
            <person name="Fiebig A."/>
        </authorList>
    </citation>
    <scope>NUCLEOTIDE SEQUENCE [LARGE SCALE GENOMIC DNA]</scope>
    <source>
        <strain evidence="3">cv. Morex</strain>
    </source>
</reference>
<feature type="domain" description="Jacalin-type lectin" evidence="2">
    <location>
        <begin position="4"/>
        <end position="150"/>
    </location>
</feature>
<dbReference type="EnsemblPlants" id="HORVU.MOREX.r3.1HG0001570.1">
    <property type="protein sequence ID" value="HORVU.MOREX.r3.1HG0001570.1"/>
    <property type="gene ID" value="HORVU.MOREX.r3.1HG0001570"/>
</dbReference>
<reference evidence="3" key="3">
    <citation type="submission" date="2022-01" db="UniProtKB">
        <authorList>
            <consortium name="EnsemblPlants"/>
        </authorList>
    </citation>
    <scope>IDENTIFICATION</scope>
    <source>
        <strain evidence="3">subsp. vulgare</strain>
    </source>
</reference>
<dbReference type="KEGG" id="hvg:123418981"/>
<evidence type="ECO:0000256" key="1">
    <source>
        <dbReference type="ARBA" id="ARBA00022734"/>
    </source>
</evidence>
<protein>
    <recommendedName>
        <fullName evidence="2">Jacalin-type lectin domain-containing protein</fullName>
    </recommendedName>
</protein>
<evidence type="ECO:0000313" key="3">
    <source>
        <dbReference type="EnsemblPlants" id="HORVU.MOREX.r3.1HG0001570.1"/>
    </source>
</evidence>
<dbReference type="Gramene" id="HORVU.MOREX.r3.UnG0769200.1">
    <property type="protein sequence ID" value="HORVU.MOREX.r3.UnG0769200.1"/>
    <property type="gene ID" value="HORVU.MOREX.r3.UnG0769200"/>
</dbReference>
<dbReference type="EnsemblPlants" id="HORVU.MOREX.r3.UnG0769200.1">
    <property type="protein sequence ID" value="HORVU.MOREX.r3.UnG0769200.1"/>
    <property type="gene ID" value="HORVU.MOREX.r3.UnG0769200"/>
</dbReference>
<dbReference type="SMART" id="SM00915">
    <property type="entry name" value="Jacalin"/>
    <property type="match status" value="2"/>
</dbReference>
<dbReference type="PANTHER" id="PTHR46506">
    <property type="entry name" value="OS05G0143600 PROTEIN"/>
    <property type="match status" value="1"/>
</dbReference>
<dbReference type="Pfam" id="PF01419">
    <property type="entry name" value="Jacalin"/>
    <property type="match status" value="2"/>
</dbReference>
<organism evidence="3 5">
    <name type="scientific">Hordeum vulgare subsp. vulgare</name>
    <name type="common">Domesticated barley</name>
    <dbReference type="NCBI Taxonomy" id="112509"/>
    <lineage>
        <taxon>Eukaryota</taxon>
        <taxon>Viridiplantae</taxon>
        <taxon>Streptophyta</taxon>
        <taxon>Embryophyta</taxon>
        <taxon>Tracheophyta</taxon>
        <taxon>Spermatophyta</taxon>
        <taxon>Magnoliopsida</taxon>
        <taxon>Liliopsida</taxon>
        <taxon>Poales</taxon>
        <taxon>Poaceae</taxon>
        <taxon>BOP clade</taxon>
        <taxon>Pooideae</taxon>
        <taxon>Triticodae</taxon>
        <taxon>Triticeae</taxon>
        <taxon>Hordeinae</taxon>
        <taxon>Hordeum</taxon>
    </lineage>
</organism>
<dbReference type="OrthoDB" id="581410at2759"/>
<dbReference type="AlphaFoldDB" id="A0A8I6WDH5"/>
<dbReference type="Gramene" id="HORVU.MOREX.r3.UnG0769210.1">
    <property type="protein sequence ID" value="HORVU.MOREX.r3.UnG0769210.1"/>
    <property type="gene ID" value="HORVU.MOREX.r3.UnG0769210"/>
</dbReference>
<reference evidence="4 5" key="1">
    <citation type="journal article" date="2012" name="Nature">
        <title>A physical, genetic and functional sequence assembly of the barley genome.</title>
        <authorList>
            <consortium name="The International Barley Genome Sequencing Consortium"/>
            <person name="Mayer K.F."/>
            <person name="Waugh R."/>
            <person name="Brown J.W."/>
            <person name="Schulman A."/>
            <person name="Langridge P."/>
            <person name="Platzer M."/>
            <person name="Fincher G.B."/>
            <person name="Muehlbauer G.J."/>
            <person name="Sato K."/>
            <person name="Close T.J."/>
            <person name="Wise R.P."/>
            <person name="Stein N."/>
        </authorList>
    </citation>
    <scope>NUCLEOTIDE SEQUENCE [LARGE SCALE GENOMIC DNA]</scope>
    <source>
        <strain evidence="4 5">cv. Morex</strain>
    </source>
</reference>
<dbReference type="Proteomes" id="UP000011116">
    <property type="component" value="Chromosome 1H"/>
</dbReference>
<dbReference type="GeneID" id="123403585"/>
<dbReference type="Gramene" id="HORVU.MOREX.r3.UnG0769180.1">
    <property type="protein sequence ID" value="HORVU.MOREX.r3.UnG0769180.1"/>
    <property type="gene ID" value="HORVU.MOREX.r3.UnG0769180"/>
</dbReference>
<dbReference type="RefSeq" id="XP_044953447.1">
    <property type="nucleotide sequence ID" value="XM_045097512.1"/>
</dbReference>
<sequence>MAVVMKVGAWGAPDGSPQDINAESRPQRLESITIYSVESPGVCGIKGFSFKYVDQQGSSVKSAIWGSNSGNPNTIEMREGEQLKLVGGTFDNEGIGSLTLETNTTKHKTYGYPVQGGEFSLPLPQGKGELVAFFGRSDVTLKALGVYVKGSPAKVGKWGAKSGAPRDIRPDADPCKLESFTIHSSERIHGFSFTYLTKSDQAISVPLWGKKAGEEHTIFMNQSEYVSSITGAYDTYGITFLNFDTNQGASHTFGRNPSAGTKTFSVPLPDNGALDDAAAVAFFGSSGDRLVAIGTYVGVAPE</sequence>
<dbReference type="SUPFAM" id="SSF51101">
    <property type="entry name" value="Mannose-binding lectins"/>
    <property type="match status" value="2"/>
</dbReference>
<feature type="domain" description="Jacalin-type lectin" evidence="2">
    <location>
        <begin position="152"/>
        <end position="299"/>
    </location>
</feature>
<dbReference type="GeneID" id="123418980"/>
<dbReference type="Gene3D" id="2.100.10.30">
    <property type="entry name" value="Jacalin-like lectin domain"/>
    <property type="match status" value="2"/>
</dbReference>
<keyword evidence="5" id="KW-1185">Reference proteome</keyword>
<dbReference type="KEGG" id="hvg:123403585"/>
<dbReference type="InterPro" id="IPR036404">
    <property type="entry name" value="Jacalin-like_lectin_dom_sf"/>
</dbReference>
<evidence type="ECO:0000313" key="4">
    <source>
        <dbReference type="EnsemblPlants" id="HORVU.MOREX.r3.UnG0769180.1"/>
    </source>
</evidence>
<dbReference type="RefSeq" id="XP_044963036.1">
    <property type="nucleotide sequence ID" value="XM_045107101.1"/>
</dbReference>
<dbReference type="Gramene" id="HORVU.MOREX.r3.1HG0001570.1">
    <property type="protein sequence ID" value="HORVU.MOREX.r3.1HG0001570.1"/>
    <property type="gene ID" value="HORVU.MOREX.r3.1HG0001570"/>
</dbReference>
<dbReference type="GO" id="GO:0030246">
    <property type="term" value="F:carbohydrate binding"/>
    <property type="evidence" value="ECO:0007669"/>
    <property type="project" value="UniProtKB-KW"/>
</dbReference>
<dbReference type="PROSITE" id="PS51752">
    <property type="entry name" value="JACALIN_LECTIN"/>
    <property type="match status" value="2"/>
</dbReference>
<dbReference type="SMR" id="A0A8I6WDH5"/>
<dbReference type="Proteomes" id="UP000011116">
    <property type="component" value="Unassembled WGS sequence"/>
</dbReference>